<dbReference type="CTD" id="6758335"/>
<dbReference type="PhylomeDB" id="B3SA05"/>
<dbReference type="Proteomes" id="UP000009022">
    <property type="component" value="Unassembled WGS sequence"/>
</dbReference>
<feature type="region of interest" description="Disordered" evidence="1">
    <location>
        <begin position="168"/>
        <end position="195"/>
    </location>
</feature>
<gene>
    <name evidence="2" type="ORF">TRIADDRAFT_61090</name>
</gene>
<dbReference type="GeneID" id="6758335"/>
<dbReference type="FunCoup" id="B3SA05">
    <property type="interactions" value="1186"/>
</dbReference>
<dbReference type="GO" id="GO:0031523">
    <property type="term" value="C:Myb complex"/>
    <property type="evidence" value="ECO:0000318"/>
    <property type="project" value="GO_Central"/>
</dbReference>
<dbReference type="EMBL" id="DS985260">
    <property type="protein sequence ID" value="EDV20356.1"/>
    <property type="molecule type" value="Genomic_DNA"/>
</dbReference>
<feature type="compositionally biased region" description="Polar residues" evidence="1">
    <location>
        <begin position="94"/>
        <end position="111"/>
    </location>
</feature>
<dbReference type="PANTHER" id="PTHR31336">
    <property type="entry name" value="LIN37 HOMOLOG"/>
    <property type="match status" value="1"/>
</dbReference>
<protein>
    <submittedName>
        <fullName evidence="2">Uncharacterized protein</fullName>
    </submittedName>
</protein>
<dbReference type="GO" id="GO:0017053">
    <property type="term" value="C:transcription repressor complex"/>
    <property type="evidence" value="ECO:0007669"/>
    <property type="project" value="InterPro"/>
</dbReference>
<evidence type="ECO:0000313" key="3">
    <source>
        <dbReference type="Proteomes" id="UP000009022"/>
    </source>
</evidence>
<sequence length="270" mass="30640">MSENNRSRSSLHTNTSSAAHNSCNEELNNARTKFNDLLQDLVRHNKESASEQDCINSLLELPNQPLLPSNSTGPEKRSLAQSRSPRKRKKKDSGNNSNVHDNSNTIPSTPEGNKPPIHVIKLFDRSVDLAQFDERTSLYTLCRSWMHNNPNDGSDNDGFAKLDLDANEKANNDDTNGSNPAIDESGNVHSLPKPSILQKERYTALTQAPKPKLWDTNLIGSNQQSIVELKRVHIARWKLIRAKSRERLSRMQEQYSESNRIINKLYRPRH</sequence>
<feature type="region of interest" description="Disordered" evidence="1">
    <location>
        <begin position="1"/>
        <end position="24"/>
    </location>
</feature>
<dbReference type="RefSeq" id="XP_002117050.1">
    <property type="nucleotide sequence ID" value="XM_002117014.1"/>
</dbReference>
<reference evidence="2 3" key="1">
    <citation type="journal article" date="2008" name="Nature">
        <title>The Trichoplax genome and the nature of placozoans.</title>
        <authorList>
            <person name="Srivastava M."/>
            <person name="Begovic E."/>
            <person name="Chapman J."/>
            <person name="Putnam N.H."/>
            <person name="Hellsten U."/>
            <person name="Kawashima T."/>
            <person name="Kuo A."/>
            <person name="Mitros T."/>
            <person name="Salamov A."/>
            <person name="Carpenter M.L."/>
            <person name="Signorovitch A.Y."/>
            <person name="Moreno M.A."/>
            <person name="Kamm K."/>
            <person name="Grimwood J."/>
            <person name="Schmutz J."/>
            <person name="Shapiro H."/>
            <person name="Grigoriev I.V."/>
            <person name="Buss L.W."/>
            <person name="Schierwater B."/>
            <person name="Dellaporta S.L."/>
            <person name="Rokhsar D.S."/>
        </authorList>
    </citation>
    <scope>NUCLEOTIDE SEQUENCE [LARGE SCALE GENOMIC DNA]</scope>
    <source>
        <strain evidence="2 3">Grell-BS-1999</strain>
    </source>
</reference>
<dbReference type="GO" id="GO:0000122">
    <property type="term" value="P:negative regulation of transcription by RNA polymerase II"/>
    <property type="evidence" value="ECO:0000318"/>
    <property type="project" value="GO_Central"/>
</dbReference>
<dbReference type="HOGENOM" id="CLU_090128_0_0_1"/>
<name>B3SA05_TRIAD</name>
<dbReference type="PANTHER" id="PTHR31336:SF3">
    <property type="entry name" value="PROTEIN LIN-37 HOMOLOG"/>
    <property type="match status" value="1"/>
</dbReference>
<dbReference type="Pfam" id="PF15306">
    <property type="entry name" value="LIN37"/>
    <property type="match status" value="1"/>
</dbReference>
<keyword evidence="3" id="KW-1185">Reference proteome</keyword>
<dbReference type="AlphaFoldDB" id="B3SA05"/>
<evidence type="ECO:0000256" key="1">
    <source>
        <dbReference type="SAM" id="MobiDB-lite"/>
    </source>
</evidence>
<dbReference type="STRING" id="10228.B3SA05"/>
<accession>B3SA05</accession>
<feature type="region of interest" description="Disordered" evidence="1">
    <location>
        <begin position="65"/>
        <end position="115"/>
    </location>
</feature>
<evidence type="ECO:0000313" key="2">
    <source>
        <dbReference type="EMBL" id="EDV20356.1"/>
    </source>
</evidence>
<dbReference type="InParanoid" id="B3SA05"/>
<organism evidence="2 3">
    <name type="scientific">Trichoplax adhaerens</name>
    <name type="common">Trichoplax reptans</name>
    <dbReference type="NCBI Taxonomy" id="10228"/>
    <lineage>
        <taxon>Eukaryota</taxon>
        <taxon>Metazoa</taxon>
        <taxon>Placozoa</taxon>
        <taxon>Uniplacotomia</taxon>
        <taxon>Trichoplacea</taxon>
        <taxon>Trichoplacidae</taxon>
        <taxon>Trichoplax</taxon>
    </lineage>
</organism>
<dbReference type="OrthoDB" id="6287771at2759"/>
<dbReference type="eggNOG" id="ENOG502QV4J">
    <property type="taxonomic scope" value="Eukaryota"/>
</dbReference>
<dbReference type="KEGG" id="tad:TRIADDRAFT_61090"/>
<dbReference type="InterPro" id="IPR028226">
    <property type="entry name" value="LIN37"/>
</dbReference>
<proteinExistence type="predicted"/>